<dbReference type="EMBL" id="VIRS01000010">
    <property type="protein sequence ID" value="TQS44075.1"/>
    <property type="molecule type" value="Genomic_DNA"/>
</dbReference>
<gene>
    <name evidence="1" type="ORF">FL583_16630</name>
</gene>
<dbReference type="OrthoDB" id="949132at2"/>
<keyword evidence="2" id="KW-1185">Reference proteome</keyword>
<dbReference type="InParanoid" id="A0A545ATZ7"/>
<dbReference type="PANTHER" id="PTHR34846">
    <property type="entry name" value="4-CARBOXYMUCONOLACTONE DECARBOXYLASE FAMILY PROTEIN (AFU_ORTHOLOGUE AFUA_6G11590)"/>
    <property type="match status" value="1"/>
</dbReference>
<dbReference type="PANTHER" id="PTHR34846:SF11">
    <property type="entry name" value="4-CARBOXYMUCONOLACTONE DECARBOXYLASE FAMILY PROTEIN (AFU_ORTHOLOGUE AFUA_6G11590)"/>
    <property type="match status" value="1"/>
</dbReference>
<protein>
    <submittedName>
        <fullName evidence="1">Carboxymuconolactone decarboxylase family protein</fullName>
    </submittedName>
</protein>
<name>A0A545ATZ7_9ACTN</name>
<dbReference type="AlphaFoldDB" id="A0A545ATZ7"/>
<accession>A0A545ATZ7</accession>
<sequence length="189" mass="20530">MSGRIPRRAPEELAGEERRLYDEIVGGPRAQGPALFRLTDDDGGLLGPFNAMLLSPSIGEKLQALGAGIRYGGELSDRAREIAILAVAAHWDSRFERYAHEAVASHAGLPHEVVTAIRDHTPAALDDPVEQAVLDLSTTLLTTKDLDDDAYARAKRVLGEPAVFELTTLVGYYSTLALQLRVFRADDVP</sequence>
<reference evidence="1 2" key="1">
    <citation type="submission" date="2019-07" db="EMBL/GenBank/DDBJ databases">
        <title>Cryptosporangium phraense sp. nov., isolated from plant litter.</title>
        <authorList>
            <person name="Suriyachadkun C."/>
        </authorList>
    </citation>
    <scope>NUCLEOTIDE SEQUENCE [LARGE SCALE GENOMIC DNA]</scope>
    <source>
        <strain evidence="1 2">A-T 5661</strain>
    </source>
</reference>
<dbReference type="Proteomes" id="UP000317982">
    <property type="component" value="Unassembled WGS sequence"/>
</dbReference>
<evidence type="ECO:0000313" key="1">
    <source>
        <dbReference type="EMBL" id="TQS44075.1"/>
    </source>
</evidence>
<dbReference type="Gene3D" id="1.20.1290.10">
    <property type="entry name" value="AhpD-like"/>
    <property type="match status" value="1"/>
</dbReference>
<evidence type="ECO:0000313" key="2">
    <source>
        <dbReference type="Proteomes" id="UP000317982"/>
    </source>
</evidence>
<organism evidence="1 2">
    <name type="scientific">Cryptosporangium phraense</name>
    <dbReference type="NCBI Taxonomy" id="2593070"/>
    <lineage>
        <taxon>Bacteria</taxon>
        <taxon>Bacillati</taxon>
        <taxon>Actinomycetota</taxon>
        <taxon>Actinomycetes</taxon>
        <taxon>Cryptosporangiales</taxon>
        <taxon>Cryptosporangiaceae</taxon>
        <taxon>Cryptosporangium</taxon>
    </lineage>
</organism>
<comment type="caution">
    <text evidence="1">The sequence shown here is derived from an EMBL/GenBank/DDBJ whole genome shotgun (WGS) entry which is preliminary data.</text>
</comment>
<dbReference type="SUPFAM" id="SSF69118">
    <property type="entry name" value="AhpD-like"/>
    <property type="match status" value="1"/>
</dbReference>
<proteinExistence type="predicted"/>
<dbReference type="InterPro" id="IPR029032">
    <property type="entry name" value="AhpD-like"/>
</dbReference>
<dbReference type="RefSeq" id="WP_142705564.1">
    <property type="nucleotide sequence ID" value="NZ_VIRS01000010.1"/>
</dbReference>